<evidence type="ECO:0000313" key="4">
    <source>
        <dbReference type="Proteomes" id="UP000619295"/>
    </source>
</evidence>
<feature type="signal peptide" evidence="2">
    <location>
        <begin position="1"/>
        <end position="25"/>
    </location>
</feature>
<reference evidence="3" key="1">
    <citation type="submission" date="2020-09" db="EMBL/GenBank/DDBJ databases">
        <title>Bosea spartocytisi sp. nov. a root nodule endophyte of Spartocytisus supranubius in the high mountain ecosystem fo the Teide National Park (Canary Islands, Spain).</title>
        <authorList>
            <person name="Pulido-Suarez L."/>
            <person name="Peix A."/>
            <person name="Igual J.M."/>
            <person name="Socas-Perez N."/>
            <person name="Velazquez E."/>
            <person name="Flores-Felix J.D."/>
            <person name="Leon-Barrios M."/>
        </authorList>
    </citation>
    <scope>NUCLEOTIDE SEQUENCE</scope>
    <source>
        <strain evidence="3">SSUT16</strain>
    </source>
</reference>
<keyword evidence="4" id="KW-1185">Reference proteome</keyword>
<feature type="region of interest" description="Disordered" evidence="1">
    <location>
        <begin position="58"/>
        <end position="139"/>
    </location>
</feature>
<feature type="compositionally biased region" description="Polar residues" evidence="1">
    <location>
        <begin position="162"/>
        <end position="171"/>
    </location>
</feature>
<organism evidence="3 4">
    <name type="scientific">Bosea spartocytisi</name>
    <dbReference type="NCBI Taxonomy" id="2773451"/>
    <lineage>
        <taxon>Bacteria</taxon>
        <taxon>Pseudomonadati</taxon>
        <taxon>Pseudomonadota</taxon>
        <taxon>Alphaproteobacteria</taxon>
        <taxon>Hyphomicrobiales</taxon>
        <taxon>Boseaceae</taxon>
        <taxon>Bosea</taxon>
    </lineage>
</organism>
<feature type="region of interest" description="Disordered" evidence="1">
    <location>
        <begin position="155"/>
        <end position="198"/>
    </location>
</feature>
<sequence length="220" mass="23984">MAQRIRVTHLLLAGGLVLAAQPALAQEGMLFKNLLEGVVGGKGPGDDIDYRERAPLVVPPNSALPRPQDAGSARNAAWPTDPDVERRRNAKNVTPYVLTEKARNNPMLSQEELRKGRTSARGPQQPEIREGDNSNYDNQIKPIRVGKEVAARRDQAAEDNLTYGSEPQRTTLIEPPMGYRRPADTAVLGPGRGGPVEDKQAVGQREFVTGQGPVMQIQPE</sequence>
<evidence type="ECO:0008006" key="5">
    <source>
        <dbReference type="Google" id="ProtNLM"/>
    </source>
</evidence>
<protein>
    <recommendedName>
        <fullName evidence="5">DUF3035 domain-containing protein</fullName>
    </recommendedName>
</protein>
<dbReference type="Proteomes" id="UP000619295">
    <property type="component" value="Unassembled WGS sequence"/>
</dbReference>
<dbReference type="RefSeq" id="WP_038360834.1">
    <property type="nucleotide sequence ID" value="NZ_JACXWY010000007.1"/>
</dbReference>
<feature type="chain" id="PRO_5037458146" description="DUF3035 domain-containing protein" evidence="2">
    <location>
        <begin position="26"/>
        <end position="220"/>
    </location>
</feature>
<gene>
    <name evidence="3" type="ORF">IED13_13215</name>
</gene>
<name>A0A927E8F3_9HYPH</name>
<dbReference type="EMBL" id="JACXWY010000007">
    <property type="protein sequence ID" value="MBD3846663.1"/>
    <property type="molecule type" value="Genomic_DNA"/>
</dbReference>
<evidence type="ECO:0000313" key="3">
    <source>
        <dbReference type="EMBL" id="MBD3846663.1"/>
    </source>
</evidence>
<accession>A0A927E8F3</accession>
<keyword evidence="2" id="KW-0732">Signal</keyword>
<evidence type="ECO:0000256" key="1">
    <source>
        <dbReference type="SAM" id="MobiDB-lite"/>
    </source>
</evidence>
<evidence type="ECO:0000256" key="2">
    <source>
        <dbReference type="SAM" id="SignalP"/>
    </source>
</evidence>
<comment type="caution">
    <text evidence="3">The sequence shown here is derived from an EMBL/GenBank/DDBJ whole genome shotgun (WGS) entry which is preliminary data.</text>
</comment>
<dbReference type="AlphaFoldDB" id="A0A927E8F3"/>
<proteinExistence type="predicted"/>